<accession>A0ACC0I0L8</accession>
<organism evidence="1 2">
    <name type="scientific">Camellia lanceoleosa</name>
    <dbReference type="NCBI Taxonomy" id="1840588"/>
    <lineage>
        <taxon>Eukaryota</taxon>
        <taxon>Viridiplantae</taxon>
        <taxon>Streptophyta</taxon>
        <taxon>Embryophyta</taxon>
        <taxon>Tracheophyta</taxon>
        <taxon>Spermatophyta</taxon>
        <taxon>Magnoliopsida</taxon>
        <taxon>eudicotyledons</taxon>
        <taxon>Gunneridae</taxon>
        <taxon>Pentapetalae</taxon>
        <taxon>asterids</taxon>
        <taxon>Ericales</taxon>
        <taxon>Theaceae</taxon>
        <taxon>Camellia</taxon>
    </lineage>
</organism>
<reference evidence="1 2" key="1">
    <citation type="journal article" date="2022" name="Plant J.">
        <title>Chromosome-level genome of Camellia lanceoleosa provides a valuable resource for understanding genome evolution and self-incompatibility.</title>
        <authorList>
            <person name="Gong W."/>
            <person name="Xiao S."/>
            <person name="Wang L."/>
            <person name="Liao Z."/>
            <person name="Chang Y."/>
            <person name="Mo W."/>
            <person name="Hu G."/>
            <person name="Li W."/>
            <person name="Zhao G."/>
            <person name="Zhu H."/>
            <person name="Hu X."/>
            <person name="Ji K."/>
            <person name="Xiang X."/>
            <person name="Song Q."/>
            <person name="Yuan D."/>
            <person name="Jin S."/>
            <person name="Zhang L."/>
        </authorList>
    </citation>
    <scope>NUCLEOTIDE SEQUENCE [LARGE SCALE GENOMIC DNA]</scope>
    <source>
        <strain evidence="1">SQ_2022a</strain>
    </source>
</reference>
<keyword evidence="2" id="KW-1185">Reference proteome</keyword>
<protein>
    <submittedName>
        <fullName evidence="1">Kinesin-like protein KIN-UA</fullName>
    </submittedName>
</protein>
<evidence type="ECO:0000313" key="2">
    <source>
        <dbReference type="Proteomes" id="UP001060215"/>
    </source>
</evidence>
<name>A0ACC0I0L8_9ERIC</name>
<comment type="caution">
    <text evidence="1">The sequence shown here is derived from an EMBL/GenBank/DDBJ whole genome shotgun (WGS) entry which is preliminary data.</text>
</comment>
<dbReference type="Proteomes" id="UP001060215">
    <property type="component" value="Chromosome 2"/>
</dbReference>
<proteinExistence type="predicted"/>
<evidence type="ECO:0000313" key="1">
    <source>
        <dbReference type="EMBL" id="KAI8017661.1"/>
    </source>
</evidence>
<dbReference type="EMBL" id="CM045759">
    <property type="protein sequence ID" value="KAI8017661.1"/>
    <property type="molecule type" value="Genomic_DNA"/>
</dbReference>
<sequence length="417" mass="45678">MGTLTASLVLPSKLKPSSLSQLHQNSSLFIHRRRSPKKHQSIVPVARLFGPAIFEASKLKVLFLGVDEKKHPGKLPRTYTLTHSDITSKLTLAISQSINNSQLYLEYIQDLLAPEKINIPIVEDSKTREVTLRGAVVLKIRDLDHFFQLLQTGEANRHAANTKMNTQSSRSHAILMITYKVFYFVLPVGLEKILQLLTSGDIDVQIHAGKVVANLAAEDINQEKIVEEGGLDALLMLLQSLQNTTILRVASGAIANLAMNEANQSLIMNKGGARLLANTTSKTDDPQTLRMVDEAIVNLCGNGKLKYIEILGPMLASVYEPQGIDVSEPIQSYACRISLDPFRLGSYSNVAVGASGDDYDILAENVGDGKVFFAGEATTRRYPATMHGAFLSGLRETANMAHYATVRALKQKVENSP</sequence>
<gene>
    <name evidence="1" type="ORF">LOK49_LG04G00362</name>
</gene>